<name>A5G1E9_ACICJ</name>
<dbReference type="HOGENOM" id="CLU_007383_11_3_5"/>
<sequence length="286" mass="29655">MTATLLIAGLGYTGRAVATAARDAGFAVLATARDPAGRSAPGGVALIPFAEAAAALPDATHLLVTAAPGEAGDPLLALCADAIAAAPALRWIGYFSTTGVYGDRQGGSVDETTPPAPGSPRTLRRVEAEQNWAAMANDHRAVDVIRLAGIYGPGRSAFDDLRAGTARRIDRPGQKFSRIHVDDIAGGTLASIATATGGVRILNFADDEPAPSADVIAHAASLLGIAPPPLIPFDEARRGMSPMALSFWSENRIVRSEGTRAALRRPWRFPSYREGLEAILAAETGA</sequence>
<organism evidence="2 3">
    <name type="scientific">Acidiphilium cryptum (strain JF-5)</name>
    <dbReference type="NCBI Taxonomy" id="349163"/>
    <lineage>
        <taxon>Bacteria</taxon>
        <taxon>Pseudomonadati</taxon>
        <taxon>Pseudomonadota</taxon>
        <taxon>Alphaproteobacteria</taxon>
        <taxon>Acetobacterales</taxon>
        <taxon>Acidocellaceae</taxon>
        <taxon>Acidiphilium</taxon>
    </lineage>
</organism>
<keyword evidence="3" id="KW-1185">Reference proteome</keyword>
<dbReference type="PANTHER" id="PTHR43574">
    <property type="entry name" value="EPIMERASE-RELATED"/>
    <property type="match status" value="1"/>
</dbReference>
<dbReference type="EMBL" id="CP000697">
    <property type="protein sequence ID" value="ABQ31681.1"/>
    <property type="molecule type" value="Genomic_DNA"/>
</dbReference>
<dbReference type="AlphaFoldDB" id="A5G1E9"/>
<protein>
    <submittedName>
        <fullName evidence="2">NAD-dependent epimerase/dehydratase</fullName>
    </submittedName>
</protein>
<dbReference type="eggNOG" id="COG0451">
    <property type="taxonomic scope" value="Bacteria"/>
</dbReference>
<dbReference type="Proteomes" id="UP000000245">
    <property type="component" value="Chromosome"/>
</dbReference>
<dbReference type="SUPFAM" id="SSF51735">
    <property type="entry name" value="NAD(P)-binding Rossmann-fold domains"/>
    <property type="match status" value="1"/>
</dbReference>
<proteinExistence type="predicted"/>
<dbReference type="InterPro" id="IPR036291">
    <property type="entry name" value="NAD(P)-bd_dom_sf"/>
</dbReference>
<dbReference type="Gene3D" id="3.40.50.720">
    <property type="entry name" value="NAD(P)-binding Rossmann-like Domain"/>
    <property type="match status" value="1"/>
</dbReference>
<dbReference type="KEGG" id="acr:Acry_2489"/>
<gene>
    <name evidence="2" type="ordered locus">Acry_2489</name>
</gene>
<evidence type="ECO:0000313" key="3">
    <source>
        <dbReference type="Proteomes" id="UP000000245"/>
    </source>
</evidence>
<dbReference type="STRING" id="349163.Acry_2489"/>
<keyword evidence="1" id="KW-0520">NAD</keyword>
<reference evidence="2 3" key="1">
    <citation type="submission" date="2007-05" db="EMBL/GenBank/DDBJ databases">
        <title>Complete sequence of chromosome of Acidiphilium cryptum JF-5.</title>
        <authorList>
            <consortium name="US DOE Joint Genome Institute"/>
            <person name="Copeland A."/>
            <person name="Lucas S."/>
            <person name="Lapidus A."/>
            <person name="Barry K."/>
            <person name="Detter J.C."/>
            <person name="Glavina del Rio T."/>
            <person name="Hammon N."/>
            <person name="Israni S."/>
            <person name="Dalin E."/>
            <person name="Tice H."/>
            <person name="Pitluck S."/>
            <person name="Sims D."/>
            <person name="Brettin T."/>
            <person name="Bruce D."/>
            <person name="Han C."/>
            <person name="Schmutz J."/>
            <person name="Larimer F."/>
            <person name="Land M."/>
            <person name="Hauser L."/>
            <person name="Kyrpides N."/>
            <person name="Kim E."/>
            <person name="Magnuson T."/>
            <person name="Richardson P."/>
        </authorList>
    </citation>
    <scope>NUCLEOTIDE SEQUENCE [LARGE SCALE GENOMIC DNA]</scope>
    <source>
        <strain evidence="2 3">JF-5</strain>
    </source>
</reference>
<dbReference type="RefSeq" id="WP_012040094.1">
    <property type="nucleotide sequence ID" value="NC_009484.1"/>
</dbReference>
<accession>A5G1E9</accession>
<evidence type="ECO:0000256" key="1">
    <source>
        <dbReference type="ARBA" id="ARBA00023027"/>
    </source>
</evidence>
<evidence type="ECO:0000313" key="2">
    <source>
        <dbReference type="EMBL" id="ABQ31681.1"/>
    </source>
</evidence>